<dbReference type="RefSeq" id="XP_029230328.1">
    <property type="nucleotide sequence ID" value="XM_029369519.1"/>
</dbReference>
<evidence type="ECO:0000313" key="2">
    <source>
        <dbReference type="Proteomes" id="UP000284403"/>
    </source>
</evidence>
<proteinExistence type="predicted"/>
<sequence>MAGPSSAEGYIVSVELICAEHLQRTLLACDEATAFQRIVAQAVVLHGGRWGFEQHHALGVGGHHGFPPGNGMAQQDVWKASRGAVCADRVLERRERFMQNEGSLLRRIALASRGIRQSGAALYAPSGSSF</sequence>
<protein>
    <submittedName>
        <fullName evidence="1">Uncharacterized protein</fullName>
    </submittedName>
</protein>
<organism evidence="1 2">
    <name type="scientific">Trypanosoma conorhini</name>
    <dbReference type="NCBI Taxonomy" id="83891"/>
    <lineage>
        <taxon>Eukaryota</taxon>
        <taxon>Discoba</taxon>
        <taxon>Euglenozoa</taxon>
        <taxon>Kinetoplastea</taxon>
        <taxon>Metakinetoplastina</taxon>
        <taxon>Trypanosomatida</taxon>
        <taxon>Trypanosomatidae</taxon>
        <taxon>Trypanosoma</taxon>
    </lineage>
</organism>
<dbReference type="GeneID" id="40316205"/>
<keyword evidence="2" id="KW-1185">Reference proteome</keyword>
<comment type="caution">
    <text evidence="1">The sequence shown here is derived from an EMBL/GenBank/DDBJ whole genome shotgun (WGS) entry which is preliminary data.</text>
</comment>
<dbReference type="OrthoDB" id="240866at2759"/>
<gene>
    <name evidence="1" type="ORF">Tco025E_02594</name>
</gene>
<dbReference type="AlphaFoldDB" id="A0A3R7PRG2"/>
<reference evidence="1 2" key="1">
    <citation type="journal article" date="2018" name="BMC Genomics">
        <title>Genomic comparison of Trypanosoma conorhini and Trypanosoma rangeli to Trypanosoma cruzi strains of high and low virulence.</title>
        <authorList>
            <person name="Bradwell K.R."/>
            <person name="Koparde V.N."/>
            <person name="Matveyev A.V."/>
            <person name="Serrano M.G."/>
            <person name="Alves J.M."/>
            <person name="Parikh H."/>
            <person name="Huang B."/>
            <person name="Lee V."/>
            <person name="Espinosa-Alvarez O."/>
            <person name="Ortiz P.A."/>
            <person name="Costa-Martins A.G."/>
            <person name="Teixeira M.M."/>
            <person name="Buck G.A."/>
        </authorList>
    </citation>
    <scope>NUCLEOTIDE SEQUENCE [LARGE SCALE GENOMIC DNA]</scope>
    <source>
        <strain evidence="1 2">025E</strain>
    </source>
</reference>
<dbReference type="EMBL" id="MKKU01000107">
    <property type="protein sequence ID" value="RNF24075.1"/>
    <property type="molecule type" value="Genomic_DNA"/>
</dbReference>
<dbReference type="Proteomes" id="UP000284403">
    <property type="component" value="Unassembled WGS sequence"/>
</dbReference>
<evidence type="ECO:0000313" key="1">
    <source>
        <dbReference type="EMBL" id="RNF24075.1"/>
    </source>
</evidence>
<accession>A0A3R7PRG2</accession>
<name>A0A3R7PRG2_9TRYP</name>